<gene>
    <name evidence="4" type="ORF">FA13DRAFT_1255865</name>
</gene>
<dbReference type="InterPro" id="IPR015797">
    <property type="entry name" value="NUDIX_hydrolase-like_dom_sf"/>
</dbReference>
<comment type="caution">
    <text evidence="4">The sequence shown here is derived from an EMBL/GenBank/DDBJ whole genome shotgun (WGS) entry which is preliminary data.</text>
</comment>
<name>A0A4Y7TR21_COPMI</name>
<organism evidence="4 5">
    <name type="scientific">Coprinellus micaceus</name>
    <name type="common">Glistening ink-cap mushroom</name>
    <name type="synonym">Coprinus micaceus</name>
    <dbReference type="NCBI Taxonomy" id="71717"/>
    <lineage>
        <taxon>Eukaryota</taxon>
        <taxon>Fungi</taxon>
        <taxon>Dikarya</taxon>
        <taxon>Basidiomycota</taxon>
        <taxon>Agaricomycotina</taxon>
        <taxon>Agaricomycetes</taxon>
        <taxon>Agaricomycetidae</taxon>
        <taxon>Agaricales</taxon>
        <taxon>Agaricineae</taxon>
        <taxon>Psathyrellaceae</taxon>
        <taxon>Coprinellus</taxon>
    </lineage>
</organism>
<protein>
    <recommendedName>
        <fullName evidence="3">Nudix hydrolase domain-containing protein</fullName>
    </recommendedName>
</protein>
<evidence type="ECO:0000256" key="2">
    <source>
        <dbReference type="SAM" id="MobiDB-lite"/>
    </source>
</evidence>
<evidence type="ECO:0000256" key="1">
    <source>
        <dbReference type="ARBA" id="ARBA00022801"/>
    </source>
</evidence>
<dbReference type="InterPro" id="IPR000086">
    <property type="entry name" value="NUDIX_hydrolase_dom"/>
</dbReference>
<feature type="domain" description="Nudix hydrolase" evidence="3">
    <location>
        <begin position="52"/>
        <end position="220"/>
    </location>
</feature>
<keyword evidence="5" id="KW-1185">Reference proteome</keyword>
<accession>A0A4Y7TR21</accession>
<dbReference type="OrthoDB" id="10259236at2759"/>
<reference evidence="4 5" key="1">
    <citation type="journal article" date="2019" name="Nat. Ecol. Evol.">
        <title>Megaphylogeny resolves global patterns of mushroom evolution.</title>
        <authorList>
            <person name="Varga T."/>
            <person name="Krizsan K."/>
            <person name="Foldi C."/>
            <person name="Dima B."/>
            <person name="Sanchez-Garcia M."/>
            <person name="Sanchez-Ramirez S."/>
            <person name="Szollosi G.J."/>
            <person name="Szarkandi J.G."/>
            <person name="Papp V."/>
            <person name="Albert L."/>
            <person name="Andreopoulos W."/>
            <person name="Angelini C."/>
            <person name="Antonin V."/>
            <person name="Barry K.W."/>
            <person name="Bougher N.L."/>
            <person name="Buchanan P."/>
            <person name="Buyck B."/>
            <person name="Bense V."/>
            <person name="Catcheside P."/>
            <person name="Chovatia M."/>
            <person name="Cooper J."/>
            <person name="Damon W."/>
            <person name="Desjardin D."/>
            <person name="Finy P."/>
            <person name="Geml J."/>
            <person name="Haridas S."/>
            <person name="Hughes K."/>
            <person name="Justo A."/>
            <person name="Karasinski D."/>
            <person name="Kautmanova I."/>
            <person name="Kiss B."/>
            <person name="Kocsube S."/>
            <person name="Kotiranta H."/>
            <person name="LaButti K.M."/>
            <person name="Lechner B.E."/>
            <person name="Liimatainen K."/>
            <person name="Lipzen A."/>
            <person name="Lukacs Z."/>
            <person name="Mihaltcheva S."/>
            <person name="Morgado L.N."/>
            <person name="Niskanen T."/>
            <person name="Noordeloos M.E."/>
            <person name="Ohm R.A."/>
            <person name="Ortiz-Santana B."/>
            <person name="Ovrebo C."/>
            <person name="Racz N."/>
            <person name="Riley R."/>
            <person name="Savchenko A."/>
            <person name="Shiryaev A."/>
            <person name="Soop K."/>
            <person name="Spirin V."/>
            <person name="Szebenyi C."/>
            <person name="Tomsovsky M."/>
            <person name="Tulloss R.E."/>
            <person name="Uehling J."/>
            <person name="Grigoriev I.V."/>
            <person name="Vagvolgyi C."/>
            <person name="Papp T."/>
            <person name="Martin F.M."/>
            <person name="Miettinen O."/>
            <person name="Hibbett D.S."/>
            <person name="Nagy L.G."/>
        </authorList>
    </citation>
    <scope>NUCLEOTIDE SEQUENCE [LARGE SCALE GENOMIC DNA]</scope>
    <source>
        <strain evidence="4 5">FP101781</strain>
    </source>
</reference>
<dbReference type="Proteomes" id="UP000298030">
    <property type="component" value="Unassembled WGS sequence"/>
</dbReference>
<dbReference type="EMBL" id="QPFP01000006">
    <property type="protein sequence ID" value="TEB36421.1"/>
    <property type="molecule type" value="Genomic_DNA"/>
</dbReference>
<feature type="region of interest" description="Disordered" evidence="2">
    <location>
        <begin position="1"/>
        <end position="21"/>
    </location>
</feature>
<dbReference type="PANTHER" id="PTHR21340:SF0">
    <property type="entry name" value="BIS(5'-NUCLEOSYL)-TETRAPHOSPHATASE [ASYMMETRICAL]"/>
    <property type="match status" value="1"/>
</dbReference>
<dbReference type="STRING" id="71717.A0A4Y7TR21"/>
<evidence type="ECO:0000313" key="5">
    <source>
        <dbReference type="Proteomes" id="UP000298030"/>
    </source>
</evidence>
<dbReference type="InterPro" id="IPR020084">
    <property type="entry name" value="NUDIX_hydrolase_CS"/>
</dbReference>
<dbReference type="PROSITE" id="PS00893">
    <property type="entry name" value="NUDIX_BOX"/>
    <property type="match status" value="1"/>
</dbReference>
<dbReference type="SUPFAM" id="SSF55811">
    <property type="entry name" value="Nudix"/>
    <property type="match status" value="1"/>
</dbReference>
<proteinExistence type="predicted"/>
<dbReference type="PANTHER" id="PTHR21340">
    <property type="entry name" value="DIADENOSINE 5,5-P1,P4-TETRAPHOSPHATE PYROPHOSPHOHYDROLASE MUTT"/>
    <property type="match status" value="1"/>
</dbReference>
<evidence type="ECO:0000313" key="4">
    <source>
        <dbReference type="EMBL" id="TEB36421.1"/>
    </source>
</evidence>
<keyword evidence="1" id="KW-0378">Hydrolase</keyword>
<dbReference type="PROSITE" id="PS51462">
    <property type="entry name" value="NUDIX"/>
    <property type="match status" value="1"/>
</dbReference>
<dbReference type="AlphaFoldDB" id="A0A4Y7TR21"/>
<evidence type="ECO:0000259" key="3">
    <source>
        <dbReference type="PROSITE" id="PS51462"/>
    </source>
</evidence>
<sequence>MMGSLPLTTMNSPHSQCKPPARRGLETLWRPLTTFPLPTCTPLPEASYPSPKFVLSAGSVLFRTHPATHALQLCTLQNTRARSPATRWILPKGRKDQFESMESAAVRETFEETGYPCELYAVTLETRAPAPGVNLGPYKVLEARASTEPFYMTVRMMKEGSVKTIWWYVAWVRGNDAEKVEGVAMSNEEGYVSEFQDIPDALEIYKGTKFEGIVVKAVELITNTLQEKSTD</sequence>
<dbReference type="Pfam" id="PF00293">
    <property type="entry name" value="NUDIX"/>
    <property type="match status" value="1"/>
</dbReference>
<dbReference type="InterPro" id="IPR051325">
    <property type="entry name" value="Nudix_hydrolase_domain"/>
</dbReference>
<feature type="compositionally biased region" description="Polar residues" evidence="2">
    <location>
        <begin position="1"/>
        <end position="15"/>
    </location>
</feature>
<dbReference type="GO" id="GO:0006167">
    <property type="term" value="P:AMP biosynthetic process"/>
    <property type="evidence" value="ECO:0007669"/>
    <property type="project" value="TreeGrafter"/>
</dbReference>
<dbReference type="Gene3D" id="3.90.79.10">
    <property type="entry name" value="Nucleoside Triphosphate Pyrophosphohydrolase"/>
    <property type="match status" value="1"/>
</dbReference>
<dbReference type="GO" id="GO:0006754">
    <property type="term" value="P:ATP biosynthetic process"/>
    <property type="evidence" value="ECO:0007669"/>
    <property type="project" value="TreeGrafter"/>
</dbReference>
<dbReference type="GO" id="GO:0004081">
    <property type="term" value="F:bis(5'-nucleosyl)-tetraphosphatase (asymmetrical) activity"/>
    <property type="evidence" value="ECO:0007669"/>
    <property type="project" value="TreeGrafter"/>
</dbReference>